<evidence type="ECO:0000313" key="1">
    <source>
        <dbReference type="EMBL" id="JAD47891.1"/>
    </source>
</evidence>
<proteinExistence type="predicted"/>
<organism evidence="1">
    <name type="scientific">Arundo donax</name>
    <name type="common">Giant reed</name>
    <name type="synonym">Donax arundinaceus</name>
    <dbReference type="NCBI Taxonomy" id="35708"/>
    <lineage>
        <taxon>Eukaryota</taxon>
        <taxon>Viridiplantae</taxon>
        <taxon>Streptophyta</taxon>
        <taxon>Embryophyta</taxon>
        <taxon>Tracheophyta</taxon>
        <taxon>Spermatophyta</taxon>
        <taxon>Magnoliopsida</taxon>
        <taxon>Liliopsida</taxon>
        <taxon>Poales</taxon>
        <taxon>Poaceae</taxon>
        <taxon>PACMAD clade</taxon>
        <taxon>Arundinoideae</taxon>
        <taxon>Arundineae</taxon>
        <taxon>Arundo</taxon>
    </lineage>
</organism>
<reference evidence="1" key="2">
    <citation type="journal article" date="2015" name="Data Brief">
        <title>Shoot transcriptome of the giant reed, Arundo donax.</title>
        <authorList>
            <person name="Barrero R.A."/>
            <person name="Guerrero F.D."/>
            <person name="Moolhuijzen P."/>
            <person name="Goolsby J.A."/>
            <person name="Tidwell J."/>
            <person name="Bellgard S.E."/>
            <person name="Bellgard M.I."/>
        </authorList>
    </citation>
    <scope>NUCLEOTIDE SEQUENCE</scope>
    <source>
        <tissue evidence="1">Shoot tissue taken approximately 20 cm above the soil surface</tissue>
    </source>
</reference>
<reference evidence="1" key="1">
    <citation type="submission" date="2014-09" db="EMBL/GenBank/DDBJ databases">
        <authorList>
            <person name="Magalhaes I.L.F."/>
            <person name="Oliveira U."/>
            <person name="Santos F.R."/>
            <person name="Vidigal T.H.D.A."/>
            <person name="Brescovit A.D."/>
            <person name="Santos A.J."/>
        </authorList>
    </citation>
    <scope>NUCLEOTIDE SEQUENCE</scope>
    <source>
        <tissue evidence="1">Shoot tissue taken approximately 20 cm above the soil surface</tissue>
    </source>
</reference>
<dbReference type="EMBL" id="GBRH01250004">
    <property type="protein sequence ID" value="JAD47891.1"/>
    <property type="molecule type" value="Transcribed_RNA"/>
</dbReference>
<dbReference type="AlphaFoldDB" id="A0A0A9A9X6"/>
<name>A0A0A9A9X6_ARUDO</name>
<accession>A0A0A9A9X6</accession>
<protein>
    <submittedName>
        <fullName evidence="1">Uncharacterized protein</fullName>
    </submittedName>
</protein>
<sequence>MFMIPSTVTAVASSSGRDSPLRVGVLPGSLPRSSLSCYYRAHISGHDVNTYCLRVSCLDFL</sequence>